<organism evidence="1 2">
    <name type="scientific">Clostridium beijerinckii</name>
    <name type="common">Clostridium MP</name>
    <dbReference type="NCBI Taxonomy" id="1520"/>
    <lineage>
        <taxon>Bacteria</taxon>
        <taxon>Bacillati</taxon>
        <taxon>Bacillota</taxon>
        <taxon>Clostridia</taxon>
        <taxon>Eubacteriales</taxon>
        <taxon>Clostridiaceae</taxon>
        <taxon>Clostridium</taxon>
    </lineage>
</organism>
<reference evidence="1" key="1">
    <citation type="submission" date="2020-06" db="EMBL/GenBank/DDBJ databases">
        <title>Genomic insights into acetone-butanol-ethanol (ABE) fermentation by sequencing solventogenic clostridia strains.</title>
        <authorList>
            <person name="Brown S."/>
        </authorList>
    </citation>
    <scope>NUCLEOTIDE SEQUENCE</scope>
    <source>
        <strain evidence="1">DJ123</strain>
    </source>
</reference>
<dbReference type="Proteomes" id="UP000822184">
    <property type="component" value="Unassembled WGS sequence"/>
</dbReference>
<sequence>MNINGKIKHVAKSGKQFERNTKELLNKGI</sequence>
<protein>
    <submittedName>
        <fullName evidence="1">Uncharacterized protein</fullName>
    </submittedName>
</protein>
<accession>A0AAE5LSM2</accession>
<dbReference type="EMBL" id="JABTDW010000001">
    <property type="protein sequence ID" value="NSB16918.1"/>
    <property type="molecule type" value="Genomic_DNA"/>
</dbReference>
<dbReference type="AlphaFoldDB" id="A0AAE5LSM2"/>
<evidence type="ECO:0000313" key="2">
    <source>
        <dbReference type="Proteomes" id="UP000822184"/>
    </source>
</evidence>
<comment type="caution">
    <text evidence="1">The sequence shown here is derived from an EMBL/GenBank/DDBJ whole genome shotgun (WGS) entry which is preliminary data.</text>
</comment>
<gene>
    <name evidence="1" type="ORF">BCD95_005177</name>
</gene>
<name>A0AAE5LSM2_CLOBE</name>
<evidence type="ECO:0000313" key="1">
    <source>
        <dbReference type="EMBL" id="NSB16918.1"/>
    </source>
</evidence>
<proteinExistence type="predicted"/>